<dbReference type="Proteomes" id="UP000007813">
    <property type="component" value="Unassembled WGS sequence"/>
</dbReference>
<feature type="domain" description="DUF7282" evidence="2">
    <location>
        <begin position="169"/>
        <end position="273"/>
    </location>
</feature>
<organism evidence="3 4">
    <name type="scientific">Halogranum salarium B-1</name>
    <dbReference type="NCBI Taxonomy" id="1210908"/>
    <lineage>
        <taxon>Archaea</taxon>
        <taxon>Methanobacteriati</taxon>
        <taxon>Methanobacteriota</taxon>
        <taxon>Stenosarchaea group</taxon>
        <taxon>Halobacteria</taxon>
        <taxon>Halobacteriales</taxon>
        <taxon>Haloferacaceae</taxon>
    </lineage>
</organism>
<feature type="region of interest" description="Disordered" evidence="1">
    <location>
        <begin position="33"/>
        <end position="58"/>
    </location>
</feature>
<dbReference type="AlphaFoldDB" id="J3F0B1"/>
<comment type="caution">
    <text evidence="3">The sequence shown here is derived from an EMBL/GenBank/DDBJ whole genome shotgun (WGS) entry which is preliminary data.</text>
</comment>
<dbReference type="RefSeq" id="WP_009374529.1">
    <property type="nucleotide sequence ID" value="NZ_ALJD01000002.1"/>
</dbReference>
<dbReference type="eggNOG" id="arCOG10180">
    <property type="taxonomic scope" value="Archaea"/>
</dbReference>
<evidence type="ECO:0000259" key="2">
    <source>
        <dbReference type="Pfam" id="PF23951"/>
    </source>
</evidence>
<feature type="compositionally biased region" description="Acidic residues" evidence="1">
    <location>
        <begin position="37"/>
        <end position="50"/>
    </location>
</feature>
<sequence>MTRSRRSVLGLVTSVGLLGGVPSRVAEGQVAQTVESEPGDGDTDAVEENDLSPPSSPALDFRDQESAGGSVTVASATLTDAGFVVIVHDDEIIGVSAYLSAGHFEDITIDLDRPLFESGTLTATIQTDTNGNRTFDATTVKLSCSQRDEESAVVSDTATVSLPQFQDAELVFRDQVVDEAIVVESATLPEGGFIALFAPQVGDPDIDDYVEIGVSDYFEPGHYEDITFGSGFPTESGECSAEVNALLIRDRDDNRDYEFSYHFPGTPDYPFIPPGDVSATLTKADCQSE</sequence>
<dbReference type="OrthoDB" id="325633at2157"/>
<dbReference type="Pfam" id="PF23951">
    <property type="entry name" value="DUF7282"/>
    <property type="match status" value="2"/>
</dbReference>
<dbReference type="InterPro" id="IPR055706">
    <property type="entry name" value="Slg1/2_DUF7282"/>
</dbReference>
<evidence type="ECO:0000313" key="4">
    <source>
        <dbReference type="Proteomes" id="UP000007813"/>
    </source>
</evidence>
<name>J3F0B1_9EURY</name>
<gene>
    <name evidence="3" type="ORF">HSB1_05280</name>
</gene>
<evidence type="ECO:0000256" key="1">
    <source>
        <dbReference type="SAM" id="MobiDB-lite"/>
    </source>
</evidence>
<proteinExistence type="predicted"/>
<evidence type="ECO:0000313" key="3">
    <source>
        <dbReference type="EMBL" id="EJN61487.1"/>
    </source>
</evidence>
<protein>
    <recommendedName>
        <fullName evidence="2">DUF7282 domain-containing protein</fullName>
    </recommendedName>
</protein>
<accession>J3F0B1</accession>
<reference evidence="3 4" key="1">
    <citation type="journal article" date="2012" name="J. Bacteriol.">
        <title>Draft Genome Sequence of the Extremely Halophilic Archaeon Halogranum salarium B-1T.</title>
        <authorList>
            <person name="Kim K.K."/>
            <person name="Lee K.C."/>
            <person name="Lee J.S."/>
        </authorList>
    </citation>
    <scope>NUCLEOTIDE SEQUENCE [LARGE SCALE GENOMIC DNA]</scope>
    <source>
        <strain evidence="3 4">B-1</strain>
    </source>
</reference>
<dbReference type="EMBL" id="ALJD01000002">
    <property type="protein sequence ID" value="EJN61487.1"/>
    <property type="molecule type" value="Genomic_DNA"/>
</dbReference>
<feature type="domain" description="DUF7282" evidence="2">
    <location>
        <begin position="58"/>
        <end position="160"/>
    </location>
</feature>